<accession>A0A963YN87</accession>
<comment type="caution">
    <text evidence="2">The sequence shown here is derived from an EMBL/GenBank/DDBJ whole genome shotgun (WGS) entry which is preliminary data.</text>
</comment>
<dbReference type="RefSeq" id="WP_227319524.1">
    <property type="nucleotide sequence ID" value="NZ_JAESVB010000001.1"/>
</dbReference>
<name>A0A963YN87_9PROT</name>
<protein>
    <submittedName>
        <fullName evidence="2">Helix-turn-helix domain-containing protein</fullName>
    </submittedName>
</protein>
<gene>
    <name evidence="2" type="ORF">ASILVAE211_01540</name>
</gene>
<dbReference type="Pfam" id="PF01381">
    <property type="entry name" value="HTH_3"/>
    <property type="match status" value="1"/>
</dbReference>
<reference evidence="2" key="1">
    <citation type="journal article" date="2021" name="Microorganisms">
        <title>Acidisoma silvae sp. nov. and Acidisomacellulosilytica sp. nov., Two Acidophilic Bacteria Isolated from Decaying Wood, Hydrolyzing Cellulose and Producing Poly-3-hydroxybutyrate.</title>
        <authorList>
            <person name="Mieszkin S."/>
            <person name="Pouder E."/>
            <person name="Uroz S."/>
            <person name="Simon-Colin C."/>
            <person name="Alain K."/>
        </authorList>
    </citation>
    <scope>NUCLEOTIDE SEQUENCE</scope>
    <source>
        <strain evidence="2">HW T2.11</strain>
    </source>
</reference>
<evidence type="ECO:0000313" key="2">
    <source>
        <dbReference type="EMBL" id="MCB8873847.1"/>
    </source>
</evidence>
<dbReference type="SMART" id="SM00530">
    <property type="entry name" value="HTH_XRE"/>
    <property type="match status" value="1"/>
</dbReference>
<feature type="domain" description="HTH cro/C1-type" evidence="1">
    <location>
        <begin position="24"/>
        <end position="78"/>
    </location>
</feature>
<dbReference type="InterPro" id="IPR010982">
    <property type="entry name" value="Lambda_DNA-bd_dom_sf"/>
</dbReference>
<dbReference type="PROSITE" id="PS50943">
    <property type="entry name" value="HTH_CROC1"/>
    <property type="match status" value="1"/>
</dbReference>
<evidence type="ECO:0000313" key="3">
    <source>
        <dbReference type="Proteomes" id="UP000708298"/>
    </source>
</evidence>
<dbReference type="GO" id="GO:0003677">
    <property type="term" value="F:DNA binding"/>
    <property type="evidence" value="ECO:0007669"/>
    <property type="project" value="InterPro"/>
</dbReference>
<dbReference type="EMBL" id="JAESVB010000001">
    <property type="protein sequence ID" value="MCB8873847.1"/>
    <property type="molecule type" value="Genomic_DNA"/>
</dbReference>
<proteinExistence type="predicted"/>
<dbReference type="Proteomes" id="UP000708298">
    <property type="component" value="Unassembled WGS sequence"/>
</dbReference>
<sequence length="153" mass="16668">MGKRAGSDGESAPSPIDIHVGARIRLRRTALGMSQEKLGDALQLTFQQIQKYERGVNRVGASRLYDLCRVFKVSPDYFFDGLSDFEARPMPLPSAAPVSLSFSLAEEPAGLTDGPEPLSADQTELLTAFTRISDPDVRRRVLDLVKSLSVASS</sequence>
<organism evidence="2 3">
    <name type="scientific">Acidisoma silvae</name>
    <dbReference type="NCBI Taxonomy" id="2802396"/>
    <lineage>
        <taxon>Bacteria</taxon>
        <taxon>Pseudomonadati</taxon>
        <taxon>Pseudomonadota</taxon>
        <taxon>Alphaproteobacteria</taxon>
        <taxon>Acetobacterales</taxon>
        <taxon>Acidocellaceae</taxon>
        <taxon>Acidisoma</taxon>
    </lineage>
</organism>
<keyword evidence="3" id="KW-1185">Reference proteome</keyword>
<dbReference type="AlphaFoldDB" id="A0A963YN87"/>
<dbReference type="Gene3D" id="1.10.260.40">
    <property type="entry name" value="lambda repressor-like DNA-binding domains"/>
    <property type="match status" value="1"/>
</dbReference>
<dbReference type="InterPro" id="IPR001387">
    <property type="entry name" value="Cro/C1-type_HTH"/>
</dbReference>
<evidence type="ECO:0000259" key="1">
    <source>
        <dbReference type="PROSITE" id="PS50943"/>
    </source>
</evidence>
<dbReference type="CDD" id="cd00093">
    <property type="entry name" value="HTH_XRE"/>
    <property type="match status" value="1"/>
</dbReference>
<dbReference type="SUPFAM" id="SSF47413">
    <property type="entry name" value="lambda repressor-like DNA-binding domains"/>
    <property type="match status" value="1"/>
</dbReference>
<reference evidence="2" key="2">
    <citation type="submission" date="2021-01" db="EMBL/GenBank/DDBJ databases">
        <authorList>
            <person name="Mieszkin S."/>
            <person name="Pouder E."/>
            <person name="Alain K."/>
        </authorList>
    </citation>
    <scope>NUCLEOTIDE SEQUENCE</scope>
    <source>
        <strain evidence="2">HW T2.11</strain>
    </source>
</reference>